<evidence type="ECO:0000256" key="4">
    <source>
        <dbReference type="ARBA" id="ARBA00023172"/>
    </source>
</evidence>
<dbReference type="Gene3D" id="1.10.443.10">
    <property type="entry name" value="Intergrase catalytic core"/>
    <property type="match status" value="1"/>
</dbReference>
<evidence type="ECO:0000259" key="7">
    <source>
        <dbReference type="PROSITE" id="PS51900"/>
    </source>
</evidence>
<feature type="domain" description="Tyr recombinase" evidence="6">
    <location>
        <begin position="186"/>
        <end position="386"/>
    </location>
</feature>
<proteinExistence type="inferred from homology"/>
<evidence type="ECO:0000256" key="5">
    <source>
        <dbReference type="PROSITE-ProRule" id="PRU01248"/>
    </source>
</evidence>
<keyword evidence="4" id="KW-0233">DNA recombination</keyword>
<dbReference type="InterPro" id="IPR050090">
    <property type="entry name" value="Tyrosine_recombinase_XerCD"/>
</dbReference>
<dbReference type="Pfam" id="PF14659">
    <property type="entry name" value="Phage_int_SAM_3"/>
    <property type="match status" value="1"/>
</dbReference>
<dbReference type="PROSITE" id="PS51900">
    <property type="entry name" value="CB"/>
    <property type="match status" value="1"/>
</dbReference>
<evidence type="ECO:0000259" key="6">
    <source>
        <dbReference type="PROSITE" id="PS51898"/>
    </source>
</evidence>
<accession>A0ABV9SDV8</accession>
<feature type="domain" description="Core-binding (CB)" evidence="7">
    <location>
        <begin position="79"/>
        <end position="166"/>
    </location>
</feature>
<protein>
    <submittedName>
        <fullName evidence="8">Tyrosine-type recombinase/integrase</fullName>
    </submittedName>
</protein>
<reference evidence="9" key="1">
    <citation type="journal article" date="2019" name="Int. J. Syst. Evol. Microbiol.">
        <title>The Global Catalogue of Microorganisms (GCM) 10K type strain sequencing project: providing services to taxonomists for standard genome sequencing and annotation.</title>
        <authorList>
            <consortium name="The Broad Institute Genomics Platform"/>
            <consortium name="The Broad Institute Genome Sequencing Center for Infectious Disease"/>
            <person name="Wu L."/>
            <person name="Ma J."/>
        </authorList>
    </citation>
    <scope>NUCLEOTIDE SEQUENCE [LARGE SCALE GENOMIC DNA]</scope>
    <source>
        <strain evidence="9">ZS-22-S1</strain>
    </source>
</reference>
<keyword evidence="2" id="KW-0229">DNA integration</keyword>
<dbReference type="EMBL" id="JBHSIS010000027">
    <property type="protein sequence ID" value="MFC4859169.1"/>
    <property type="molecule type" value="Genomic_DNA"/>
</dbReference>
<dbReference type="InterPro" id="IPR002104">
    <property type="entry name" value="Integrase_catalytic"/>
</dbReference>
<evidence type="ECO:0000256" key="1">
    <source>
        <dbReference type="ARBA" id="ARBA00008857"/>
    </source>
</evidence>
<comment type="similarity">
    <text evidence="1">Belongs to the 'phage' integrase family.</text>
</comment>
<dbReference type="InterPro" id="IPR011010">
    <property type="entry name" value="DNA_brk_join_enz"/>
</dbReference>
<comment type="caution">
    <text evidence="8">The sequence shown here is derived from an EMBL/GenBank/DDBJ whole genome shotgun (WGS) entry which is preliminary data.</text>
</comment>
<gene>
    <name evidence="8" type="ORF">ACFPCV_37215</name>
</gene>
<dbReference type="Gene3D" id="1.10.150.130">
    <property type="match status" value="1"/>
</dbReference>
<dbReference type="SUPFAM" id="SSF56349">
    <property type="entry name" value="DNA breaking-rejoining enzymes"/>
    <property type="match status" value="1"/>
</dbReference>
<dbReference type="CDD" id="cd01189">
    <property type="entry name" value="INT_ICEBs1_C_like"/>
    <property type="match status" value="1"/>
</dbReference>
<evidence type="ECO:0000313" key="9">
    <source>
        <dbReference type="Proteomes" id="UP001595859"/>
    </source>
</evidence>
<evidence type="ECO:0000313" key="8">
    <source>
        <dbReference type="EMBL" id="MFC4859169.1"/>
    </source>
</evidence>
<keyword evidence="9" id="KW-1185">Reference proteome</keyword>
<sequence>MARVWIYDMSKAQQYKEAVKNAKAKGRTPPARWRVMWYDNTGTQKSQACATKTMAENRRAEIERTLLDGTYVDPAAARAQFSEMADKCLDARHDLRPTTWWKYRGLLDNHVLSQWGELPLNKILKEDIEVWVAKLLKSKDDGGSGLGPSQARHAYRVLSMVLEWCVPARLPRNPARGVKVPVLPEYEHIYLTYEQVEALAEASGTLVTKYKQPTACAPINPVFVRLLAYTGIRWGEAAALRISRVNLAKRRIRIASTFYELNGVQHEGLPKNGKPRTVPIPEFLCHDLAALIAGRDESELLFLTRRNQSLRANNWRTREFNAAVTAAELDLPGLTPHKLRHTAASLAIASGADVKVIQTMLGHKDASMTLDIYGHLFPDRLDEVAVALDRNRHRALRDAA</sequence>
<keyword evidence="3 5" id="KW-0238">DNA-binding</keyword>
<evidence type="ECO:0000256" key="3">
    <source>
        <dbReference type="ARBA" id="ARBA00023125"/>
    </source>
</evidence>
<dbReference type="Proteomes" id="UP001595859">
    <property type="component" value="Unassembled WGS sequence"/>
</dbReference>
<dbReference type="InterPro" id="IPR010998">
    <property type="entry name" value="Integrase_recombinase_N"/>
</dbReference>
<evidence type="ECO:0000256" key="2">
    <source>
        <dbReference type="ARBA" id="ARBA00022908"/>
    </source>
</evidence>
<dbReference type="PANTHER" id="PTHR30349">
    <property type="entry name" value="PHAGE INTEGRASE-RELATED"/>
    <property type="match status" value="1"/>
</dbReference>
<organism evidence="8 9">
    <name type="scientific">Actinophytocola glycyrrhizae</name>
    <dbReference type="NCBI Taxonomy" id="2044873"/>
    <lineage>
        <taxon>Bacteria</taxon>
        <taxon>Bacillati</taxon>
        <taxon>Actinomycetota</taxon>
        <taxon>Actinomycetes</taxon>
        <taxon>Pseudonocardiales</taxon>
        <taxon>Pseudonocardiaceae</taxon>
    </lineage>
</organism>
<dbReference type="Pfam" id="PF00589">
    <property type="entry name" value="Phage_integrase"/>
    <property type="match status" value="1"/>
</dbReference>
<name>A0ABV9SDV8_9PSEU</name>
<dbReference type="PANTHER" id="PTHR30349:SF64">
    <property type="entry name" value="PROPHAGE INTEGRASE INTD-RELATED"/>
    <property type="match status" value="1"/>
</dbReference>
<dbReference type="PROSITE" id="PS51898">
    <property type="entry name" value="TYR_RECOMBINASE"/>
    <property type="match status" value="1"/>
</dbReference>
<dbReference type="InterPro" id="IPR013762">
    <property type="entry name" value="Integrase-like_cat_sf"/>
</dbReference>
<dbReference type="InterPro" id="IPR044068">
    <property type="entry name" value="CB"/>
</dbReference>
<dbReference type="RefSeq" id="WP_378062078.1">
    <property type="nucleotide sequence ID" value="NZ_JBHSIS010000027.1"/>
</dbReference>
<dbReference type="InterPro" id="IPR004107">
    <property type="entry name" value="Integrase_SAM-like_N"/>
</dbReference>